<reference evidence="2" key="1">
    <citation type="submission" date="2016-10" db="EMBL/GenBank/DDBJ databases">
        <authorList>
            <person name="Varghese N."/>
            <person name="Submissions S."/>
        </authorList>
    </citation>
    <scope>NUCLEOTIDE SEQUENCE [LARGE SCALE GENOMIC DNA]</scope>
    <source>
        <strain evidence="2">CGMCC 1.10683</strain>
    </source>
</reference>
<protein>
    <submittedName>
        <fullName evidence="1">Uncharacterized protein</fullName>
    </submittedName>
</protein>
<dbReference type="EMBL" id="FOZV01000002">
    <property type="protein sequence ID" value="SFS42588.1"/>
    <property type="molecule type" value="Genomic_DNA"/>
</dbReference>
<sequence length="112" mass="12652">MCDFQPGDEVVAVDDDGGDLGRSYNLWLSLFLPTADGADFDEGTRFIVRAIAPHPHIEGLFGVDVDGTGFYPHFIFRKVQRRNIQDWLKQETSYDEELHAPAPAKTRERTNA</sequence>
<keyword evidence="2" id="KW-1185">Reference proteome</keyword>
<gene>
    <name evidence="1" type="ORF">SAMN05192570_1197</name>
</gene>
<dbReference type="RefSeq" id="WP_092307799.1">
    <property type="nucleotide sequence ID" value="NZ_FOZV01000002.1"/>
</dbReference>
<dbReference type="Proteomes" id="UP000198788">
    <property type="component" value="Unassembled WGS sequence"/>
</dbReference>
<organism evidence="1 2">
    <name type="scientific">Brevundimonas viscosa</name>
    <dbReference type="NCBI Taxonomy" id="871741"/>
    <lineage>
        <taxon>Bacteria</taxon>
        <taxon>Pseudomonadati</taxon>
        <taxon>Pseudomonadota</taxon>
        <taxon>Alphaproteobacteria</taxon>
        <taxon>Caulobacterales</taxon>
        <taxon>Caulobacteraceae</taxon>
        <taxon>Brevundimonas</taxon>
    </lineage>
</organism>
<dbReference type="AlphaFoldDB" id="A0A1I6PR92"/>
<accession>A0A1I6PR92</accession>
<evidence type="ECO:0000313" key="2">
    <source>
        <dbReference type="Proteomes" id="UP000198788"/>
    </source>
</evidence>
<proteinExistence type="predicted"/>
<evidence type="ECO:0000313" key="1">
    <source>
        <dbReference type="EMBL" id="SFS42588.1"/>
    </source>
</evidence>
<name>A0A1I6PR92_9CAUL</name>
<dbReference type="STRING" id="871741.SAMN05192570_1197"/>